<protein>
    <recommendedName>
        <fullName evidence="3">HSF-type DNA-binding domain-containing protein</fullName>
    </recommendedName>
</protein>
<sequence length="240" mass="27162">MARISMACSRRPTPGHYSSRRMKSIEVLEDIKNRLRTLLFSGKDLGIQSIRDDFFFVVSKPKLFEKLVMGQVFSCADYSEFKKLMHLCGYSFISPDGFIRGGGKESTAPEISFEEPDQKDLLGFSRSLRDLLKRYSVLEDVVDDIRSRLDAIDSILERSMDMVRAALDKGACKSEIDFQEIDDLAAVLMEYSSEELAGMPDGALTPEESGIEIPSESASSEEEDRMLQKKKNRKKGVHFF</sequence>
<reference evidence="2" key="1">
    <citation type="journal article" date="2013" name="Eukaryot. Cell">
        <title>Extremely Reduced Levels of Heterozygosity in the Vertebrate Pathogen Encephalitozoon cuniculi.</title>
        <authorList>
            <person name="Selman M."/>
            <person name="Sak B."/>
            <person name="Kvac M."/>
            <person name="Farinelli L."/>
            <person name="Weiss L.M."/>
            <person name="Corradi N."/>
        </authorList>
    </citation>
    <scope>NUCLEOTIDE SEQUENCE</scope>
</reference>
<evidence type="ECO:0000313" key="2">
    <source>
        <dbReference type="EMBL" id="AGE95289.1"/>
    </source>
</evidence>
<proteinExistence type="predicted"/>
<dbReference type="VEuPathDB" id="MicrosporidiaDB:M970_040480"/>
<dbReference type="VEuPathDB" id="MicrosporidiaDB:AEWQ_040480"/>
<dbReference type="VEuPathDB" id="MicrosporidiaDB:AEWR_040480"/>
<accession>M1JIR7</accession>
<name>M1JIR7_ENCCN</name>
<dbReference type="EMBL" id="KC513606">
    <property type="protein sequence ID" value="AGE95289.1"/>
    <property type="molecule type" value="Genomic_DNA"/>
</dbReference>
<feature type="region of interest" description="Disordered" evidence="1">
    <location>
        <begin position="197"/>
        <end position="240"/>
    </location>
</feature>
<feature type="compositionally biased region" description="Low complexity" evidence="1">
    <location>
        <begin position="206"/>
        <end position="218"/>
    </location>
</feature>
<dbReference type="VEuPathDB" id="MicrosporidiaDB:ECU04_0560"/>
<dbReference type="VEuPathDB" id="MicrosporidiaDB:AEWD_040490"/>
<feature type="compositionally biased region" description="Basic residues" evidence="1">
    <location>
        <begin position="228"/>
        <end position="240"/>
    </location>
</feature>
<organism evidence="2">
    <name type="scientific">Encephalitozoon cuniculi</name>
    <name type="common">Microsporidian parasite</name>
    <dbReference type="NCBI Taxonomy" id="6035"/>
    <lineage>
        <taxon>Eukaryota</taxon>
        <taxon>Fungi</taxon>
        <taxon>Fungi incertae sedis</taxon>
        <taxon>Microsporidia</taxon>
        <taxon>Unikaryonidae</taxon>
        <taxon>Encephalitozoon</taxon>
    </lineage>
</organism>
<gene>
    <name evidence="2" type="ORF">ECU04_0560</name>
</gene>
<evidence type="ECO:0008006" key="3">
    <source>
        <dbReference type="Google" id="ProtNLM"/>
    </source>
</evidence>
<dbReference type="AlphaFoldDB" id="M1JIR7"/>
<evidence type="ECO:0000256" key="1">
    <source>
        <dbReference type="SAM" id="MobiDB-lite"/>
    </source>
</evidence>